<feature type="transmembrane region" description="Helical" evidence="8">
    <location>
        <begin position="436"/>
        <end position="454"/>
    </location>
</feature>
<sequence length="742" mass="80820">MVLTLGPLLGASPEIDIRSELLRVASFVTTQMVLDDVLSRIPLILSYPTVLLSSNLIVGTGADASVGSDGLLEPFMKHLMAPLLCASAATAFGGAFSAVEQLSSCMLLAFVSFSLNSLLGHTQTSVLSALLLQALSGCITYNWAFTIFPALSLSLNYLEGHSYYKTALSYIAILLTLQLKTKTIMGSKIMINIHLRPAHYALICLSIAGFLNLALIDPLNLFSEASGSRLTVQNSMVFICFGCLALLLVSWKEICNEAHPSNALKVVGSPYVPPMLGLAAIMVQFLSSNRTNEPLPRYVIILLFIFFSGIISAKNTRQLSSDPHEDDTHTTCVEHHHHHHHNLPCDANHKRTEVSSHDDSHHSHGHNHGHDHAHSHSQDSHFDETPSQMAGMFFQLATNPETRPIFSFLLLNTTFMFVQLLYSFRSKSLGLLSDSLHMALDCMSLLLGLVAGALSKNPANDKFPFALGYLETLAGFTNGVLLIGIVSGILVEAIDRVMNPTAILETTELLVVSFLGLVVNLLGLFVFDHGSHGHDGENENMRGIFLHIMADTLGSVGVVISTVLTKLFKLQIFDPIASIFIATLILMSSIPLIQSTTASMLLRLNDKQYNKLKNALNDISMTPGITGYTTPRFWPLSSSGSHGGHTHAHSHSHSHSNAHSHSHEGATDDNNLPAATRASQKLVGYIHIQYMDGENSTIIKKRVEKILESAGIQAWIQVEHKDSSCWCRSYNSSGGPVIANQQ</sequence>
<feature type="region of interest" description="Disordered" evidence="9">
    <location>
        <begin position="340"/>
        <end position="383"/>
    </location>
</feature>
<dbReference type="OrthoDB" id="78669at2759"/>
<keyword evidence="3 8" id="KW-0813">Transport</keyword>
<feature type="domain" description="Cation efflux protein transmembrane" evidence="10">
    <location>
        <begin position="406"/>
        <end position="600"/>
    </location>
</feature>
<evidence type="ECO:0000259" key="10">
    <source>
        <dbReference type="Pfam" id="PF01545"/>
    </source>
</evidence>
<feature type="compositionally biased region" description="Basic residues" evidence="9">
    <location>
        <begin position="644"/>
        <end position="660"/>
    </location>
</feature>
<gene>
    <name evidence="11" type="ORF">LADA_0C00584G</name>
</gene>
<dbReference type="STRING" id="1266660.A0A1G4IX46"/>
<dbReference type="EMBL" id="LT598459">
    <property type="protein sequence ID" value="SCU81707.1"/>
    <property type="molecule type" value="Genomic_DNA"/>
</dbReference>
<comment type="function">
    <text evidence="8">Functions as a zinc transporter.</text>
</comment>
<comment type="caution">
    <text evidence="8">Lacks conserved residue(s) required for the propagation of feature annotation.</text>
</comment>
<dbReference type="Pfam" id="PF01545">
    <property type="entry name" value="Cation_efflux"/>
    <property type="match status" value="1"/>
</dbReference>
<keyword evidence="12" id="KW-1185">Reference proteome</keyword>
<evidence type="ECO:0000313" key="11">
    <source>
        <dbReference type="EMBL" id="SCU81707.1"/>
    </source>
</evidence>
<feature type="transmembrane region" description="Helical" evidence="8">
    <location>
        <begin position="510"/>
        <end position="531"/>
    </location>
</feature>
<dbReference type="InterPro" id="IPR027469">
    <property type="entry name" value="Cation_efflux_TMD_sf"/>
</dbReference>
<dbReference type="InterPro" id="IPR058533">
    <property type="entry name" value="Cation_efflux_TM"/>
</dbReference>
<feature type="transmembrane region" description="Helical" evidence="8">
    <location>
        <begin position="101"/>
        <end position="119"/>
    </location>
</feature>
<feature type="region of interest" description="Disordered" evidence="9">
    <location>
        <begin position="639"/>
        <end position="672"/>
    </location>
</feature>
<comment type="subcellular location">
    <subcellularLocation>
        <location evidence="8">Endoplasmic reticulum membrane</location>
        <topology evidence="8">Multi-pass membrane protein</topology>
    </subcellularLocation>
    <subcellularLocation>
        <location evidence="1">Membrane</location>
        <topology evidence="1">Multi-pass membrane protein</topology>
    </subcellularLocation>
</comment>
<feature type="transmembrane region" description="Helical" evidence="8">
    <location>
        <begin position="466"/>
        <end position="490"/>
    </location>
</feature>
<dbReference type="GO" id="GO:0031410">
    <property type="term" value="C:cytoplasmic vesicle"/>
    <property type="evidence" value="ECO:0007669"/>
    <property type="project" value="TreeGrafter"/>
</dbReference>
<keyword evidence="4 8" id="KW-0812">Transmembrane</keyword>
<dbReference type="GO" id="GO:0005385">
    <property type="term" value="F:zinc ion transmembrane transporter activity"/>
    <property type="evidence" value="ECO:0007669"/>
    <property type="project" value="UniProtKB-UniRule"/>
</dbReference>
<organism evidence="11 12">
    <name type="scientific">Lachancea dasiensis</name>
    <dbReference type="NCBI Taxonomy" id="1072105"/>
    <lineage>
        <taxon>Eukaryota</taxon>
        <taxon>Fungi</taxon>
        <taxon>Dikarya</taxon>
        <taxon>Ascomycota</taxon>
        <taxon>Saccharomycotina</taxon>
        <taxon>Saccharomycetes</taxon>
        <taxon>Saccharomycetales</taxon>
        <taxon>Saccharomycetaceae</taxon>
        <taxon>Lachancea</taxon>
    </lineage>
</organism>
<proteinExistence type="inferred from homology"/>
<dbReference type="PANTHER" id="PTHR45755:SF4">
    <property type="entry name" value="ZINC TRANSPORTER 7"/>
    <property type="match status" value="1"/>
</dbReference>
<dbReference type="InterPro" id="IPR045316">
    <property type="entry name" value="Msc2-like"/>
</dbReference>
<keyword evidence="5 8" id="KW-1133">Transmembrane helix</keyword>
<feature type="transmembrane region" description="Helical" evidence="8">
    <location>
        <begin position="126"/>
        <end position="151"/>
    </location>
</feature>
<feature type="transmembrane region" description="Helical" evidence="8">
    <location>
        <begin position="231"/>
        <end position="251"/>
    </location>
</feature>
<accession>A0A1G4IX46</accession>
<dbReference type="PANTHER" id="PTHR45755">
    <property type="match status" value="1"/>
</dbReference>
<evidence type="ECO:0000256" key="3">
    <source>
        <dbReference type="ARBA" id="ARBA00022448"/>
    </source>
</evidence>
<dbReference type="AlphaFoldDB" id="A0A1G4IX46"/>
<dbReference type="SUPFAM" id="SSF161111">
    <property type="entry name" value="Cation efflux protein transmembrane domain-like"/>
    <property type="match status" value="1"/>
</dbReference>
<dbReference type="FunFam" id="1.20.1510.10:FF:000014">
    <property type="entry name" value="Cation efflux protein/ zinc transporter"/>
    <property type="match status" value="1"/>
</dbReference>
<dbReference type="GO" id="GO:1904257">
    <property type="term" value="P:zinc ion import into Golgi lumen"/>
    <property type="evidence" value="ECO:0007669"/>
    <property type="project" value="TreeGrafter"/>
</dbReference>
<keyword evidence="8" id="KW-0256">Endoplasmic reticulum</keyword>
<evidence type="ECO:0000256" key="6">
    <source>
        <dbReference type="ARBA" id="ARBA00023065"/>
    </source>
</evidence>
<evidence type="ECO:0000256" key="4">
    <source>
        <dbReference type="ARBA" id="ARBA00022692"/>
    </source>
</evidence>
<feature type="transmembrane region" description="Helical" evidence="8">
    <location>
        <begin position="163"/>
        <end position="179"/>
    </location>
</feature>
<evidence type="ECO:0000256" key="8">
    <source>
        <dbReference type="RuleBase" id="RU369017"/>
    </source>
</evidence>
<keyword evidence="7 8" id="KW-0472">Membrane</keyword>
<feature type="transmembrane region" description="Helical" evidence="8">
    <location>
        <begin position="576"/>
        <end position="602"/>
    </location>
</feature>
<dbReference type="NCBIfam" id="TIGR01297">
    <property type="entry name" value="CDF"/>
    <property type="match status" value="1"/>
</dbReference>
<dbReference type="Gene3D" id="1.20.1510.10">
    <property type="entry name" value="Cation efflux protein transmembrane domain"/>
    <property type="match status" value="1"/>
</dbReference>
<dbReference type="GO" id="GO:0005794">
    <property type="term" value="C:Golgi apparatus"/>
    <property type="evidence" value="ECO:0007669"/>
    <property type="project" value="TreeGrafter"/>
</dbReference>
<dbReference type="GO" id="GO:0005789">
    <property type="term" value="C:endoplasmic reticulum membrane"/>
    <property type="evidence" value="ECO:0007669"/>
    <property type="project" value="UniProtKB-SubCell"/>
</dbReference>
<keyword evidence="6 8" id="KW-0406">Ion transport</keyword>
<evidence type="ECO:0000256" key="2">
    <source>
        <dbReference type="ARBA" id="ARBA00008873"/>
    </source>
</evidence>
<evidence type="ECO:0000256" key="5">
    <source>
        <dbReference type="ARBA" id="ARBA00022989"/>
    </source>
</evidence>
<dbReference type="Proteomes" id="UP000190274">
    <property type="component" value="Chromosome C"/>
</dbReference>
<reference evidence="12" key="1">
    <citation type="submission" date="2016-03" db="EMBL/GenBank/DDBJ databases">
        <authorList>
            <person name="Devillers H."/>
        </authorList>
    </citation>
    <scope>NUCLEOTIDE SEQUENCE [LARGE SCALE GENOMIC DNA]</scope>
</reference>
<evidence type="ECO:0000256" key="9">
    <source>
        <dbReference type="SAM" id="MobiDB-lite"/>
    </source>
</evidence>
<feature type="transmembrane region" description="Helical" evidence="8">
    <location>
        <begin position="543"/>
        <end position="564"/>
    </location>
</feature>
<protein>
    <recommendedName>
        <fullName evidence="8">Zinc transporter</fullName>
    </recommendedName>
</protein>
<dbReference type="InterPro" id="IPR002524">
    <property type="entry name" value="Cation_efflux"/>
</dbReference>
<feature type="transmembrane region" description="Helical" evidence="8">
    <location>
        <begin position="200"/>
        <end position="219"/>
    </location>
</feature>
<evidence type="ECO:0000313" key="12">
    <source>
        <dbReference type="Proteomes" id="UP000190274"/>
    </source>
</evidence>
<feature type="transmembrane region" description="Helical" evidence="8">
    <location>
        <begin position="405"/>
        <end position="424"/>
    </location>
</feature>
<feature type="transmembrane region" description="Helical" evidence="8">
    <location>
        <begin position="263"/>
        <end position="283"/>
    </location>
</feature>
<comment type="similarity">
    <text evidence="2 8">Belongs to the cation diffusion facilitator (CDF) transporter (TC 2.A.4) family. SLC30A subfamily.</text>
</comment>
<feature type="transmembrane region" description="Helical" evidence="8">
    <location>
        <begin position="295"/>
        <end position="313"/>
    </location>
</feature>
<evidence type="ECO:0000256" key="7">
    <source>
        <dbReference type="ARBA" id="ARBA00023136"/>
    </source>
</evidence>
<evidence type="ECO:0000256" key="1">
    <source>
        <dbReference type="ARBA" id="ARBA00004141"/>
    </source>
</evidence>
<dbReference type="GO" id="GO:0006882">
    <property type="term" value="P:intracellular zinc ion homeostasis"/>
    <property type="evidence" value="ECO:0007669"/>
    <property type="project" value="EnsemblFungi"/>
</dbReference>
<feature type="compositionally biased region" description="Basic and acidic residues" evidence="9">
    <location>
        <begin position="347"/>
        <end position="383"/>
    </location>
</feature>
<name>A0A1G4IX46_9SACH</name>